<accession>A0A9X3N2R8</accession>
<evidence type="ECO:0000259" key="1">
    <source>
        <dbReference type="Pfam" id="PF01738"/>
    </source>
</evidence>
<keyword evidence="2" id="KW-0378">Hydrolase</keyword>
<evidence type="ECO:0000313" key="3">
    <source>
        <dbReference type="Proteomes" id="UP001147653"/>
    </source>
</evidence>
<dbReference type="AlphaFoldDB" id="A0A9X3N2R8"/>
<comment type="caution">
    <text evidence="2">The sequence shown here is derived from an EMBL/GenBank/DDBJ whole genome shotgun (WGS) entry which is preliminary data.</text>
</comment>
<feature type="domain" description="Dienelactone hydrolase" evidence="1">
    <location>
        <begin position="17"/>
        <end position="239"/>
    </location>
</feature>
<reference evidence="2" key="1">
    <citation type="submission" date="2022-10" db="EMBL/GenBank/DDBJ databases">
        <title>The WGS of Solirubrobacter phytolaccae KCTC 29190.</title>
        <authorList>
            <person name="Jiang Z."/>
        </authorList>
    </citation>
    <scope>NUCLEOTIDE SEQUENCE</scope>
    <source>
        <strain evidence="2">KCTC 29190</strain>
    </source>
</reference>
<dbReference type="InterPro" id="IPR002925">
    <property type="entry name" value="Dienelactn_hydro"/>
</dbReference>
<dbReference type="EMBL" id="JAPDDP010000001">
    <property type="protein sequence ID" value="MDA0178663.1"/>
    <property type="molecule type" value="Genomic_DNA"/>
</dbReference>
<dbReference type="PANTHER" id="PTHR47562">
    <property type="match status" value="1"/>
</dbReference>
<name>A0A9X3N2R8_9ACTN</name>
<dbReference type="InterPro" id="IPR029058">
    <property type="entry name" value="AB_hydrolase_fold"/>
</dbReference>
<sequence>MVVTREYVDIPVGERSMRTFVTAPKAEGAWPGVVFYTDIFQLTESSLRWAVRLAGYGFHVAVPEIYHRVEPPDTVLGFDDAGKARGQADAESITTAEFDEDIAAAIDHLSARGEPVGASGHCTGGHLGFRAAFDARVTGTALWYPTGLHDGKLGKDTSDALQRAGEIQGELMVIFGTRDPHTPQRGRDAVSFGLNAAGTKYEWHEYDAEHAFGRDVGPRFDPEATDRAFAETVSFFRRVLR</sequence>
<dbReference type="SUPFAM" id="SSF53474">
    <property type="entry name" value="alpha/beta-Hydrolases"/>
    <property type="match status" value="1"/>
</dbReference>
<keyword evidence="3" id="KW-1185">Reference proteome</keyword>
<dbReference type="Proteomes" id="UP001147653">
    <property type="component" value="Unassembled WGS sequence"/>
</dbReference>
<evidence type="ECO:0000313" key="2">
    <source>
        <dbReference type="EMBL" id="MDA0178663.1"/>
    </source>
</evidence>
<dbReference type="GO" id="GO:0016787">
    <property type="term" value="F:hydrolase activity"/>
    <property type="evidence" value="ECO:0007669"/>
    <property type="project" value="UniProtKB-KW"/>
</dbReference>
<dbReference type="Gene3D" id="3.40.50.1820">
    <property type="entry name" value="alpha/beta hydrolase"/>
    <property type="match status" value="1"/>
</dbReference>
<dbReference type="Pfam" id="PF01738">
    <property type="entry name" value="DLH"/>
    <property type="match status" value="1"/>
</dbReference>
<proteinExistence type="predicted"/>
<dbReference type="RefSeq" id="WP_270022911.1">
    <property type="nucleotide sequence ID" value="NZ_JAPDDP010000001.1"/>
</dbReference>
<dbReference type="PANTHER" id="PTHR47562:SF2">
    <property type="entry name" value="CARBOXYMETHYLENEBUTENOLIDASE-RELATED"/>
    <property type="match status" value="1"/>
</dbReference>
<protein>
    <submittedName>
        <fullName evidence="2">Dienelactone hydrolase family protein</fullName>
    </submittedName>
</protein>
<organism evidence="2 3">
    <name type="scientific">Solirubrobacter phytolaccae</name>
    <dbReference type="NCBI Taxonomy" id="1404360"/>
    <lineage>
        <taxon>Bacteria</taxon>
        <taxon>Bacillati</taxon>
        <taxon>Actinomycetota</taxon>
        <taxon>Thermoleophilia</taxon>
        <taxon>Solirubrobacterales</taxon>
        <taxon>Solirubrobacteraceae</taxon>
        <taxon>Solirubrobacter</taxon>
    </lineage>
</organism>
<gene>
    <name evidence="2" type="ORF">OJ997_00025</name>
</gene>